<gene>
    <name evidence="3" type="ORF">E7811_05680</name>
</gene>
<dbReference type="InterPro" id="IPR035919">
    <property type="entry name" value="EAL_sf"/>
</dbReference>
<dbReference type="PANTHER" id="PTHR33121:SF70">
    <property type="entry name" value="SIGNALING PROTEIN YKOW"/>
    <property type="match status" value="1"/>
</dbReference>
<dbReference type="Gene3D" id="3.20.20.450">
    <property type="entry name" value="EAL domain"/>
    <property type="match status" value="1"/>
</dbReference>
<dbReference type="CDD" id="cd01948">
    <property type="entry name" value="EAL"/>
    <property type="match status" value="1"/>
</dbReference>
<evidence type="ECO:0000259" key="1">
    <source>
        <dbReference type="PROSITE" id="PS50883"/>
    </source>
</evidence>
<name>A0A4S3MRY0_9RHOB</name>
<dbReference type="AlphaFoldDB" id="A0A4S3MRY0"/>
<organism evidence="3 4">
    <name type="scientific">Aliigemmobacter aestuarii</name>
    <dbReference type="NCBI Taxonomy" id="1445661"/>
    <lineage>
        <taxon>Bacteria</taxon>
        <taxon>Pseudomonadati</taxon>
        <taxon>Pseudomonadota</taxon>
        <taxon>Alphaproteobacteria</taxon>
        <taxon>Rhodobacterales</taxon>
        <taxon>Paracoccaceae</taxon>
        <taxon>Aliigemmobacter</taxon>
    </lineage>
</organism>
<dbReference type="SMART" id="SM00052">
    <property type="entry name" value="EAL"/>
    <property type="match status" value="1"/>
</dbReference>
<dbReference type="PANTHER" id="PTHR33121">
    <property type="entry name" value="CYCLIC DI-GMP PHOSPHODIESTERASE PDEF"/>
    <property type="match status" value="1"/>
</dbReference>
<dbReference type="Proteomes" id="UP000309450">
    <property type="component" value="Unassembled WGS sequence"/>
</dbReference>
<dbReference type="InterPro" id="IPR029787">
    <property type="entry name" value="Nucleotide_cyclase"/>
</dbReference>
<dbReference type="InterPro" id="IPR050706">
    <property type="entry name" value="Cyclic-di-GMP_PDE-like"/>
</dbReference>
<dbReference type="InterPro" id="IPR001633">
    <property type="entry name" value="EAL_dom"/>
</dbReference>
<evidence type="ECO:0000259" key="2">
    <source>
        <dbReference type="PROSITE" id="PS50887"/>
    </source>
</evidence>
<comment type="caution">
    <text evidence="3">The sequence shown here is derived from an EMBL/GenBank/DDBJ whole genome shotgun (WGS) entry which is preliminary data.</text>
</comment>
<feature type="domain" description="GGDEF" evidence="2">
    <location>
        <begin position="101"/>
        <end position="237"/>
    </location>
</feature>
<dbReference type="InterPro" id="IPR043128">
    <property type="entry name" value="Rev_trsase/Diguanyl_cyclase"/>
</dbReference>
<dbReference type="Pfam" id="PF00990">
    <property type="entry name" value="GGDEF"/>
    <property type="match status" value="1"/>
</dbReference>
<dbReference type="OrthoDB" id="9814202at2"/>
<dbReference type="GO" id="GO:0071111">
    <property type="term" value="F:cyclic-guanylate-specific phosphodiesterase activity"/>
    <property type="evidence" value="ECO:0007669"/>
    <property type="project" value="InterPro"/>
</dbReference>
<dbReference type="Pfam" id="PF00563">
    <property type="entry name" value="EAL"/>
    <property type="match status" value="1"/>
</dbReference>
<evidence type="ECO:0000313" key="4">
    <source>
        <dbReference type="Proteomes" id="UP000309450"/>
    </source>
</evidence>
<dbReference type="PROSITE" id="PS50883">
    <property type="entry name" value="EAL"/>
    <property type="match status" value="1"/>
</dbReference>
<dbReference type="EMBL" id="SSND01000001">
    <property type="protein sequence ID" value="THD85197.1"/>
    <property type="molecule type" value="Genomic_DNA"/>
</dbReference>
<accession>A0A4S3MRY0</accession>
<proteinExistence type="predicted"/>
<protein>
    <submittedName>
        <fullName evidence="3">GGDEF domain-containing protein</fullName>
    </submittedName>
</protein>
<feature type="domain" description="EAL" evidence="1">
    <location>
        <begin position="246"/>
        <end position="501"/>
    </location>
</feature>
<dbReference type="SMART" id="SM00267">
    <property type="entry name" value="GGDEF"/>
    <property type="match status" value="1"/>
</dbReference>
<dbReference type="InterPro" id="IPR000160">
    <property type="entry name" value="GGDEF_dom"/>
</dbReference>
<dbReference type="Gene3D" id="3.30.70.270">
    <property type="match status" value="1"/>
</dbReference>
<sequence length="515" mass="56318">MIYRVNGPWADRLNWMLNQFRRPELMVFLPAITLAAFWLGGEESLILTALAAPLIFAMAGAFRFEQALAPPMPDGLVGLALRQQLIPAMDAIMADTAASGRTTGCLVLRLDDHRSLADRHGRAAMAEVLARCSERICSALREGDLVARLEDGGFALALAPQRRIDLEAMVQLSARLQAAVSPPIHLDGTRIYVTASVGFCLAARAPAATGSALLEAAEMAAENALRHGPGAIRAYAPEMSRQRADRDGFRHVLELALDEGQIRPHFQPQISTDTGEVTGLEALARWNHPERGLLTPGEFLPALEEAGLIERLGETMLHASLQALKEWDAAGLRVPVIGVNFSGGELRNPRLAEKLKWELDRFGLMPDRLAVEILETVVAHTDNDVVVQTIASLARLGCGIDLDDFGTGHASIANIRRFSVRRIKIDRSFVTRIDSDRDQQKMVSAILSMADRLSLETLAEGVETAAEHAMLAQLGCQQVQGFWIGRPMPYEAVRPWIEARRKAQAALPRIGRKAV</sequence>
<reference evidence="3 4" key="1">
    <citation type="submission" date="2019-04" db="EMBL/GenBank/DDBJ databases">
        <title>Draft genome sequence of Gemmobacter aestuarii sp. nov.</title>
        <authorList>
            <person name="Hameed A."/>
            <person name="Lin S.-Y."/>
            <person name="Shahina M."/>
            <person name="Lai W.-A."/>
            <person name="Young C.-C."/>
        </authorList>
    </citation>
    <scope>NUCLEOTIDE SEQUENCE [LARGE SCALE GENOMIC DNA]</scope>
    <source>
        <strain evidence="3 4">CC-PW-75</strain>
    </source>
</reference>
<dbReference type="PROSITE" id="PS50887">
    <property type="entry name" value="GGDEF"/>
    <property type="match status" value="1"/>
</dbReference>
<dbReference type="SUPFAM" id="SSF55073">
    <property type="entry name" value="Nucleotide cyclase"/>
    <property type="match status" value="1"/>
</dbReference>
<evidence type="ECO:0000313" key="3">
    <source>
        <dbReference type="EMBL" id="THD85197.1"/>
    </source>
</evidence>
<keyword evidence="4" id="KW-1185">Reference proteome</keyword>
<dbReference type="SUPFAM" id="SSF141868">
    <property type="entry name" value="EAL domain-like"/>
    <property type="match status" value="1"/>
</dbReference>
<dbReference type="RefSeq" id="WP_136393573.1">
    <property type="nucleotide sequence ID" value="NZ_SSND01000001.1"/>
</dbReference>